<evidence type="ECO:0000313" key="3">
    <source>
        <dbReference type="Proteomes" id="UP001279410"/>
    </source>
</evidence>
<keyword evidence="1" id="KW-0645">Protease</keyword>
<dbReference type="EMBL" id="BRZM01000823">
    <property type="protein sequence ID" value="GLD71998.1"/>
    <property type="molecule type" value="Genomic_DNA"/>
</dbReference>
<keyword evidence="3" id="KW-1185">Reference proteome</keyword>
<dbReference type="GO" id="GO:0046872">
    <property type="term" value="F:metal ion binding"/>
    <property type="evidence" value="ECO:0007669"/>
    <property type="project" value="UniProtKB-UniRule"/>
</dbReference>
<comment type="caution">
    <text evidence="2">The sequence shown here is derived from an EMBL/GenBank/DDBJ whole genome shotgun (WGS) entry which is preliminary data.</text>
</comment>
<dbReference type="GO" id="GO:0030178">
    <property type="term" value="P:negative regulation of Wnt signaling pathway"/>
    <property type="evidence" value="ECO:0007669"/>
    <property type="project" value="UniProtKB-UniRule"/>
</dbReference>
<dbReference type="Proteomes" id="UP001279410">
    <property type="component" value="Unassembled WGS sequence"/>
</dbReference>
<dbReference type="EC" id="3.4.-.-" evidence="1"/>
<comment type="function">
    <text evidence="1">Metalloprotease that acts as a negative regulator of the Wnt signaling pathway by mediating the cleavage of the N-terminal residues of a subset of Wnt proteins. Following cleavage, Wnt proteins become oxidized and form large disulfide-bond oligomers, leading to their inactivation.</text>
</comment>
<proteinExistence type="inferred from homology"/>
<comment type="subcellular location">
    <subcellularLocation>
        <location evidence="1">Cell membrane</location>
        <topology evidence="1">Single-pass type I membrane protein</topology>
    </subcellularLocation>
</comment>
<accession>A0AAD3NFD0</accession>
<keyword evidence="1" id="KW-0879">Wnt signaling pathway</keyword>
<dbReference type="GO" id="GO:0004222">
    <property type="term" value="F:metalloendopeptidase activity"/>
    <property type="evidence" value="ECO:0007669"/>
    <property type="project" value="UniProtKB-UniRule"/>
</dbReference>
<keyword evidence="1" id="KW-0732">Signal</keyword>
<dbReference type="GO" id="GO:0031090">
    <property type="term" value="C:organelle membrane"/>
    <property type="evidence" value="ECO:0007669"/>
    <property type="project" value="TreeGrafter"/>
</dbReference>
<evidence type="ECO:0000256" key="1">
    <source>
        <dbReference type="RuleBase" id="RU369069"/>
    </source>
</evidence>
<keyword evidence="1" id="KW-0479">Metal-binding</keyword>
<name>A0AAD3NFD0_LATJO</name>
<dbReference type="GO" id="GO:0016055">
    <property type="term" value="P:Wnt signaling pathway"/>
    <property type="evidence" value="ECO:0007669"/>
    <property type="project" value="UniProtKB-KW"/>
</dbReference>
<sequence length="99" mass="10593">MHSPSPLSRLVQLAMLRETAEAGCITKSLAGVCALPDPDSAQVLFALNQTLLQHEGVRAGSLQGSYTTEDLITHYNCGDLSSIIFNHDTSQVGLPQMLP</sequence>
<dbReference type="GO" id="GO:0006508">
    <property type="term" value="P:proteolysis"/>
    <property type="evidence" value="ECO:0007669"/>
    <property type="project" value="UniProtKB-KW"/>
</dbReference>
<evidence type="ECO:0000313" key="2">
    <source>
        <dbReference type="EMBL" id="GLD71998.1"/>
    </source>
</evidence>
<comment type="similarity">
    <text evidence="1">Belongs to the TIKI family.</text>
</comment>
<dbReference type="PANTHER" id="PTHR31120">
    <property type="entry name" value="METALLOPROTEASE TIKI"/>
    <property type="match status" value="1"/>
</dbReference>
<keyword evidence="1 2" id="KW-0482">Metalloprotease</keyword>
<keyword evidence="1" id="KW-0378">Hydrolase</keyword>
<reference evidence="2" key="1">
    <citation type="submission" date="2022-08" db="EMBL/GenBank/DDBJ databases">
        <title>Genome sequencing of akame (Lates japonicus).</title>
        <authorList>
            <person name="Hashiguchi Y."/>
            <person name="Takahashi H."/>
        </authorList>
    </citation>
    <scope>NUCLEOTIDE SEQUENCE</scope>
    <source>
        <strain evidence="2">Kochi</strain>
    </source>
</reference>
<comment type="cofactor">
    <cofactor evidence="1">
        <name>Mn(2+)</name>
        <dbReference type="ChEBI" id="CHEBI:29035"/>
    </cofactor>
    <cofactor evidence="1">
        <name>Co(2+)</name>
        <dbReference type="ChEBI" id="CHEBI:48828"/>
    </cofactor>
    <text evidence="1">Divalent metal cations. Mn(2+) or Co(2+).</text>
</comment>
<organism evidence="2 3">
    <name type="scientific">Lates japonicus</name>
    <name type="common">Japanese lates</name>
    <dbReference type="NCBI Taxonomy" id="270547"/>
    <lineage>
        <taxon>Eukaryota</taxon>
        <taxon>Metazoa</taxon>
        <taxon>Chordata</taxon>
        <taxon>Craniata</taxon>
        <taxon>Vertebrata</taxon>
        <taxon>Euteleostomi</taxon>
        <taxon>Actinopterygii</taxon>
        <taxon>Neopterygii</taxon>
        <taxon>Teleostei</taxon>
        <taxon>Neoteleostei</taxon>
        <taxon>Acanthomorphata</taxon>
        <taxon>Carangaria</taxon>
        <taxon>Carangaria incertae sedis</taxon>
        <taxon>Centropomidae</taxon>
        <taxon>Lates</taxon>
    </lineage>
</organism>
<dbReference type="GO" id="GO:0017147">
    <property type="term" value="F:Wnt-protein binding"/>
    <property type="evidence" value="ECO:0007669"/>
    <property type="project" value="TreeGrafter"/>
</dbReference>
<dbReference type="InterPro" id="IPR040230">
    <property type="entry name" value="TIKI1/2-like"/>
</dbReference>
<keyword evidence="1" id="KW-1003">Cell membrane</keyword>
<protein>
    <recommendedName>
        <fullName evidence="1">Metalloprotease TIKI</fullName>
        <ecNumber evidence="1">3.4.-.-</ecNumber>
    </recommendedName>
    <alternativeName>
        <fullName evidence="1">TRAB domain-containing protein 2</fullName>
    </alternativeName>
</protein>
<keyword evidence="1" id="KW-0472">Membrane</keyword>
<gene>
    <name evidence="2" type="ORF">AKAME5_002332200</name>
</gene>
<dbReference type="AlphaFoldDB" id="A0AAD3NFD0"/>
<dbReference type="GO" id="GO:0005886">
    <property type="term" value="C:plasma membrane"/>
    <property type="evidence" value="ECO:0007669"/>
    <property type="project" value="UniProtKB-SubCell"/>
</dbReference>
<dbReference type="PANTHER" id="PTHR31120:SF8">
    <property type="entry name" value="METALLOPROTEASE TIKI2"/>
    <property type="match status" value="1"/>
</dbReference>